<dbReference type="OrthoDB" id="479131at2"/>
<dbReference type="InterPro" id="IPR036457">
    <property type="entry name" value="PPM-type-like_dom_sf"/>
</dbReference>
<dbReference type="Proteomes" id="UP000217289">
    <property type="component" value="Chromosome"/>
</dbReference>
<dbReference type="InterPro" id="IPR036890">
    <property type="entry name" value="HATPase_C_sf"/>
</dbReference>
<dbReference type="SUPFAM" id="SSF55874">
    <property type="entry name" value="ATPase domain of HSP90 chaperone/DNA topoisomerase II/histidine kinase"/>
    <property type="match status" value="1"/>
</dbReference>
<dbReference type="Pfam" id="PF07228">
    <property type="entry name" value="SpoIIE"/>
    <property type="match status" value="1"/>
</dbReference>
<dbReference type="InterPro" id="IPR003594">
    <property type="entry name" value="HATPase_dom"/>
</dbReference>
<name>A0A250IHF5_9BACT</name>
<dbReference type="InterPro" id="IPR001932">
    <property type="entry name" value="PPM-type_phosphatase-like_dom"/>
</dbReference>
<accession>A0A250IHF5</accession>
<dbReference type="SMART" id="SM00331">
    <property type="entry name" value="PP2C_SIG"/>
    <property type="match status" value="1"/>
</dbReference>
<dbReference type="Gene3D" id="3.60.40.10">
    <property type="entry name" value="PPM-type phosphatase domain"/>
    <property type="match status" value="1"/>
</dbReference>
<dbReference type="GO" id="GO:0004674">
    <property type="term" value="F:protein serine/threonine kinase activity"/>
    <property type="evidence" value="ECO:0007669"/>
    <property type="project" value="UniProtKB-KW"/>
</dbReference>
<sequence length="341" mass="35659">MEVSTTALPVTESSQAGHARRTAAALAERLGFKEEAAGKVALVTSEAAKNLVAHAREGLLLLRALHEGPHVGVEVLAVDKGPGMADVERCMQDGYTTAGTGGSGLGAMRRMASTFDIYSQPGVGTAVLARLWADKSPPRPSMDVGAVCVAMAGEEVCGDAWSVDCVDPAAGRYRFLVADGLGHGPDAARASRAAVVSFLEQSGADLLQVMRGAHEEMRSTRGAAVALAELRPHDAKLEFVGVGNISAAIIAPSGTQRLVSMNGTLGHQMSRLQSFSYGWGPASRLVMCSDGLATQWRVDRYPRLLAHHPALLAGVLYRDFYRGRDDATVLVAAAASGGLSP</sequence>
<dbReference type="KEGG" id="mbd:MEBOL_003827"/>
<evidence type="ECO:0000259" key="1">
    <source>
        <dbReference type="SMART" id="SM00331"/>
    </source>
</evidence>
<feature type="domain" description="PPM-type phosphatase" evidence="1">
    <location>
        <begin position="139"/>
        <end position="334"/>
    </location>
</feature>
<reference evidence="2 3" key="1">
    <citation type="submission" date="2017-06" db="EMBL/GenBank/DDBJ databases">
        <authorList>
            <person name="Kim H.J."/>
            <person name="Triplett B.A."/>
        </authorList>
    </citation>
    <scope>NUCLEOTIDE SEQUENCE [LARGE SCALE GENOMIC DNA]</scope>
    <source>
        <strain evidence="2 3">DSM 14713</strain>
    </source>
</reference>
<dbReference type="SUPFAM" id="SSF81606">
    <property type="entry name" value="PP2C-like"/>
    <property type="match status" value="1"/>
</dbReference>
<keyword evidence="2" id="KW-0723">Serine/threonine-protein kinase</keyword>
<dbReference type="Gene3D" id="3.30.565.10">
    <property type="entry name" value="Histidine kinase-like ATPase, C-terminal domain"/>
    <property type="match status" value="1"/>
</dbReference>
<protein>
    <submittedName>
        <fullName evidence="2">Serine/threonine protein kinase</fullName>
    </submittedName>
</protein>
<keyword evidence="2" id="KW-0808">Transferase</keyword>
<dbReference type="RefSeq" id="WP_095978825.1">
    <property type="nucleotide sequence ID" value="NZ_CP022163.1"/>
</dbReference>
<dbReference type="InterPro" id="IPR039248">
    <property type="entry name" value="Ptase_RsbX"/>
</dbReference>
<dbReference type="EMBL" id="CP022163">
    <property type="protein sequence ID" value="ATB30366.1"/>
    <property type="molecule type" value="Genomic_DNA"/>
</dbReference>
<evidence type="ECO:0000313" key="2">
    <source>
        <dbReference type="EMBL" id="ATB30366.1"/>
    </source>
</evidence>
<dbReference type="Pfam" id="PF13581">
    <property type="entry name" value="HATPase_c_2"/>
    <property type="match status" value="1"/>
</dbReference>
<dbReference type="CDD" id="cd16934">
    <property type="entry name" value="HATPase_RsbT-like"/>
    <property type="match status" value="1"/>
</dbReference>
<keyword evidence="3" id="KW-1185">Reference proteome</keyword>
<dbReference type="PANTHER" id="PTHR35801:SF1">
    <property type="entry name" value="PHOSPHOSERINE PHOSPHATASE RSBX"/>
    <property type="match status" value="1"/>
</dbReference>
<organism evidence="2 3">
    <name type="scientific">Melittangium boletus DSM 14713</name>
    <dbReference type="NCBI Taxonomy" id="1294270"/>
    <lineage>
        <taxon>Bacteria</taxon>
        <taxon>Pseudomonadati</taxon>
        <taxon>Myxococcota</taxon>
        <taxon>Myxococcia</taxon>
        <taxon>Myxococcales</taxon>
        <taxon>Cystobacterineae</taxon>
        <taxon>Archangiaceae</taxon>
        <taxon>Melittangium</taxon>
    </lineage>
</organism>
<evidence type="ECO:0000313" key="3">
    <source>
        <dbReference type="Proteomes" id="UP000217289"/>
    </source>
</evidence>
<gene>
    <name evidence="2" type="ORF">MEBOL_003827</name>
</gene>
<dbReference type="PANTHER" id="PTHR35801">
    <property type="entry name" value="PHOSPHOSERINE PHOSPHATASE RSBX"/>
    <property type="match status" value="1"/>
</dbReference>
<proteinExistence type="predicted"/>
<keyword evidence="2" id="KW-0418">Kinase</keyword>
<dbReference type="AlphaFoldDB" id="A0A250IHF5"/>